<reference evidence="1" key="1">
    <citation type="journal article" date="2022" name="bioRxiv">
        <title>Sequencing and chromosome-scale assembly of the giantPleurodeles waltlgenome.</title>
        <authorList>
            <person name="Brown T."/>
            <person name="Elewa A."/>
            <person name="Iarovenko S."/>
            <person name="Subramanian E."/>
            <person name="Araus A.J."/>
            <person name="Petzold A."/>
            <person name="Susuki M."/>
            <person name="Suzuki K.-i.T."/>
            <person name="Hayashi T."/>
            <person name="Toyoda A."/>
            <person name="Oliveira C."/>
            <person name="Osipova E."/>
            <person name="Leigh N.D."/>
            <person name="Simon A."/>
            <person name="Yun M.H."/>
        </authorList>
    </citation>
    <scope>NUCLEOTIDE SEQUENCE</scope>
    <source>
        <strain evidence="1">20211129_DDA</strain>
        <tissue evidence="1">Liver</tissue>
    </source>
</reference>
<name>A0AAV7Q0I6_PLEWA</name>
<comment type="caution">
    <text evidence="1">The sequence shown here is derived from an EMBL/GenBank/DDBJ whole genome shotgun (WGS) entry which is preliminary data.</text>
</comment>
<proteinExistence type="predicted"/>
<accession>A0AAV7Q0I6</accession>
<dbReference type="AlphaFoldDB" id="A0AAV7Q0I6"/>
<gene>
    <name evidence="1" type="ORF">NDU88_011329</name>
</gene>
<organism evidence="1 2">
    <name type="scientific">Pleurodeles waltl</name>
    <name type="common">Iberian ribbed newt</name>
    <dbReference type="NCBI Taxonomy" id="8319"/>
    <lineage>
        <taxon>Eukaryota</taxon>
        <taxon>Metazoa</taxon>
        <taxon>Chordata</taxon>
        <taxon>Craniata</taxon>
        <taxon>Vertebrata</taxon>
        <taxon>Euteleostomi</taxon>
        <taxon>Amphibia</taxon>
        <taxon>Batrachia</taxon>
        <taxon>Caudata</taxon>
        <taxon>Salamandroidea</taxon>
        <taxon>Salamandridae</taxon>
        <taxon>Pleurodelinae</taxon>
        <taxon>Pleurodeles</taxon>
    </lineage>
</organism>
<protein>
    <submittedName>
        <fullName evidence="1">Uncharacterized protein</fullName>
    </submittedName>
</protein>
<dbReference type="EMBL" id="JANPWB010000011">
    <property type="protein sequence ID" value="KAJ1133029.1"/>
    <property type="molecule type" value="Genomic_DNA"/>
</dbReference>
<evidence type="ECO:0000313" key="2">
    <source>
        <dbReference type="Proteomes" id="UP001066276"/>
    </source>
</evidence>
<evidence type="ECO:0000313" key="1">
    <source>
        <dbReference type="EMBL" id="KAJ1133029.1"/>
    </source>
</evidence>
<sequence>MAYSSDGGTQQQWQKAVQQYTALVAGAGTTQHQCGRYTAPVAVGSAAVDSISGRCRHYTAPMAYSSAGATQHQWQYAVQQFISGIQQGQRYTAPVAVGSAAVHSISGRCRRYTAPVQALHSISGSRQCRSTYH</sequence>
<dbReference type="Proteomes" id="UP001066276">
    <property type="component" value="Chromosome 7"/>
</dbReference>
<keyword evidence="2" id="KW-1185">Reference proteome</keyword>